<dbReference type="InterPro" id="IPR036038">
    <property type="entry name" value="Aminotransferase-like"/>
</dbReference>
<accession>A0A1U7NW20</accession>
<keyword evidence="2" id="KW-1185">Reference proteome</keyword>
<keyword evidence="1" id="KW-0456">Lyase</keyword>
<sequence>MPGMERANVGAGAGGLKPLPPELDHPAWLHGMTAFTTVRTRRGEPLLWPAHLDRLRQTCAFLGLPAPDADLPVLEPWPWGLLRVTVGAEGTFWSHRPLTPGPRPADGVRVRLTDIQVHPQLAAHKTGNYLPYRLAMQRAGAAFEGWLVGPDGTLADGSRTAPLLEIDGGLVVPAGGLPSVTRTVFLEGHEWSERKVHCSELPTVTRAWICGSGVGVVPVREIVGEGLNVSLPVDWPQTDHPALMWPEA</sequence>
<dbReference type="GO" id="GO:0016829">
    <property type="term" value="F:lyase activity"/>
    <property type="evidence" value="ECO:0007669"/>
    <property type="project" value="UniProtKB-KW"/>
</dbReference>
<dbReference type="Gene3D" id="3.20.10.10">
    <property type="entry name" value="D-amino Acid Aminotransferase, subunit A, domain 2"/>
    <property type="match status" value="1"/>
</dbReference>
<dbReference type="InterPro" id="IPR001544">
    <property type="entry name" value="Aminotrans_IV"/>
</dbReference>
<dbReference type="Pfam" id="PF01063">
    <property type="entry name" value="Aminotran_4"/>
    <property type="match status" value="1"/>
</dbReference>
<organism evidence="1 2">
    <name type="scientific">Deinococcus marmoris</name>
    <dbReference type="NCBI Taxonomy" id="249408"/>
    <lineage>
        <taxon>Bacteria</taxon>
        <taxon>Thermotogati</taxon>
        <taxon>Deinococcota</taxon>
        <taxon>Deinococci</taxon>
        <taxon>Deinococcales</taxon>
        <taxon>Deinococcaceae</taxon>
        <taxon>Deinococcus</taxon>
    </lineage>
</organism>
<protein>
    <submittedName>
        <fullName evidence="1">Aminodeoxychorismate lyase</fullName>
    </submittedName>
</protein>
<reference evidence="1 2" key="1">
    <citation type="submission" date="2017-01" db="EMBL/GenBank/DDBJ databases">
        <title>Genome Analysis of Deinococcus marmoris KOPRI26562.</title>
        <authorList>
            <person name="Kim J.H."/>
            <person name="Oh H.-M."/>
        </authorList>
    </citation>
    <scope>NUCLEOTIDE SEQUENCE [LARGE SCALE GENOMIC DNA]</scope>
    <source>
        <strain evidence="1 2">KOPRI26562</strain>
    </source>
</reference>
<dbReference type="InterPro" id="IPR043132">
    <property type="entry name" value="BCAT-like_C"/>
</dbReference>
<dbReference type="EMBL" id="MSTI01000115">
    <property type="protein sequence ID" value="OLV17128.1"/>
    <property type="molecule type" value="Genomic_DNA"/>
</dbReference>
<comment type="caution">
    <text evidence="1">The sequence shown here is derived from an EMBL/GenBank/DDBJ whole genome shotgun (WGS) entry which is preliminary data.</text>
</comment>
<dbReference type="InterPro" id="IPR043131">
    <property type="entry name" value="BCAT-like_N"/>
</dbReference>
<proteinExistence type="predicted"/>
<dbReference type="Proteomes" id="UP000186607">
    <property type="component" value="Unassembled WGS sequence"/>
</dbReference>
<name>A0A1U7NW20_9DEIO</name>
<evidence type="ECO:0000313" key="2">
    <source>
        <dbReference type="Proteomes" id="UP000186607"/>
    </source>
</evidence>
<gene>
    <name evidence="1" type="ORF">BOO71_0010198</name>
</gene>
<dbReference type="SUPFAM" id="SSF56752">
    <property type="entry name" value="D-aminoacid aminotransferase-like PLP-dependent enzymes"/>
    <property type="match status" value="1"/>
</dbReference>
<dbReference type="Gene3D" id="3.30.470.10">
    <property type="match status" value="1"/>
</dbReference>
<evidence type="ECO:0000313" key="1">
    <source>
        <dbReference type="EMBL" id="OLV17128.1"/>
    </source>
</evidence>
<dbReference type="AlphaFoldDB" id="A0A1U7NW20"/>
<dbReference type="STRING" id="249408.BOO71_0010198"/>